<dbReference type="KEGG" id="tjr:TherJR_2047"/>
<dbReference type="InterPro" id="IPR036976">
    <property type="entry name" value="RimM_N_sf"/>
</dbReference>
<dbReference type="AlphaFoldDB" id="D5X8L6"/>
<dbReference type="Gene3D" id="2.40.30.60">
    <property type="entry name" value="RimM"/>
    <property type="match status" value="1"/>
</dbReference>
<keyword evidence="9" id="KW-1185">Reference proteome</keyword>
<evidence type="ECO:0000259" key="7">
    <source>
        <dbReference type="Pfam" id="PF24986"/>
    </source>
</evidence>
<comment type="function">
    <text evidence="5">An accessory protein needed during the final step in the assembly of 30S ribosomal subunit, possibly for assembly of the head region. Essential for efficient processing of 16S rRNA. May be needed both before and after RbfA during the maturation of 16S rRNA. It has affinity for free ribosomal 30S subunits but not for 70S ribosomes.</text>
</comment>
<dbReference type="GO" id="GO:0043022">
    <property type="term" value="F:ribosome binding"/>
    <property type="evidence" value="ECO:0007669"/>
    <property type="project" value="InterPro"/>
</dbReference>
<dbReference type="InterPro" id="IPR011033">
    <property type="entry name" value="PRC_barrel-like_sf"/>
</dbReference>
<dbReference type="SUPFAM" id="SSF50447">
    <property type="entry name" value="Translation proteins"/>
    <property type="match status" value="1"/>
</dbReference>
<comment type="subunit">
    <text evidence="5">Binds ribosomal protein uS19.</text>
</comment>
<dbReference type="PANTHER" id="PTHR33692">
    <property type="entry name" value="RIBOSOME MATURATION FACTOR RIMM"/>
    <property type="match status" value="1"/>
</dbReference>
<dbReference type="InterPro" id="IPR002676">
    <property type="entry name" value="RimM_N"/>
</dbReference>
<dbReference type="GO" id="GO:0042274">
    <property type="term" value="P:ribosomal small subunit biogenesis"/>
    <property type="evidence" value="ECO:0007669"/>
    <property type="project" value="UniProtKB-UniRule"/>
</dbReference>
<proteinExistence type="inferred from homology"/>
<dbReference type="STRING" id="635013.TherJR_2047"/>
<keyword evidence="3 5" id="KW-0698">rRNA processing</keyword>
<dbReference type="HAMAP" id="MF_00014">
    <property type="entry name" value="Ribosome_mat_RimM"/>
    <property type="match status" value="1"/>
</dbReference>
<dbReference type="EMBL" id="CP002028">
    <property type="protein sequence ID" value="ADG82892.1"/>
    <property type="molecule type" value="Genomic_DNA"/>
</dbReference>
<dbReference type="NCBIfam" id="TIGR02273">
    <property type="entry name" value="16S_RimM"/>
    <property type="match status" value="1"/>
</dbReference>
<evidence type="ECO:0000256" key="2">
    <source>
        <dbReference type="ARBA" id="ARBA00022517"/>
    </source>
</evidence>
<dbReference type="Pfam" id="PF24986">
    <property type="entry name" value="PRC_RimM"/>
    <property type="match status" value="1"/>
</dbReference>
<keyword evidence="2 5" id="KW-0690">Ribosome biogenesis</keyword>
<dbReference type="GO" id="GO:0006364">
    <property type="term" value="P:rRNA processing"/>
    <property type="evidence" value="ECO:0007669"/>
    <property type="project" value="UniProtKB-UniRule"/>
</dbReference>
<keyword evidence="4 5" id="KW-0143">Chaperone</keyword>
<dbReference type="Proteomes" id="UP000002377">
    <property type="component" value="Chromosome"/>
</dbReference>
<evidence type="ECO:0000259" key="6">
    <source>
        <dbReference type="Pfam" id="PF01782"/>
    </source>
</evidence>
<feature type="domain" description="Ribosome maturation factor RimM PRC barrel" evidence="7">
    <location>
        <begin position="104"/>
        <end position="170"/>
    </location>
</feature>
<dbReference type="InterPro" id="IPR056792">
    <property type="entry name" value="PRC_RimM"/>
</dbReference>
<evidence type="ECO:0000256" key="4">
    <source>
        <dbReference type="ARBA" id="ARBA00023186"/>
    </source>
</evidence>
<name>D5X8L6_THEPJ</name>
<dbReference type="Pfam" id="PF01782">
    <property type="entry name" value="RimM"/>
    <property type="match status" value="1"/>
</dbReference>
<dbReference type="GO" id="GO:0005737">
    <property type="term" value="C:cytoplasm"/>
    <property type="evidence" value="ECO:0007669"/>
    <property type="project" value="UniProtKB-SubCell"/>
</dbReference>
<dbReference type="RefSeq" id="WP_013120896.1">
    <property type="nucleotide sequence ID" value="NC_014152.1"/>
</dbReference>
<dbReference type="HOGENOM" id="CLU_077636_3_2_9"/>
<reference evidence="8 9" key="1">
    <citation type="submission" date="2010-05" db="EMBL/GenBank/DDBJ databases">
        <title>Complete sequence of Thermincola sp. JR.</title>
        <authorList>
            <consortium name="US DOE Joint Genome Institute"/>
            <person name="Lucas S."/>
            <person name="Copeland A."/>
            <person name="Lapidus A."/>
            <person name="Cheng J.-F."/>
            <person name="Bruce D."/>
            <person name="Goodwin L."/>
            <person name="Pitluck S."/>
            <person name="Chertkov O."/>
            <person name="Detter J.C."/>
            <person name="Han C."/>
            <person name="Tapia R."/>
            <person name="Land M."/>
            <person name="Hauser L."/>
            <person name="Kyrpides N."/>
            <person name="Mikhailova N."/>
            <person name="Hazen T.C."/>
            <person name="Woyke T."/>
        </authorList>
    </citation>
    <scope>NUCLEOTIDE SEQUENCE [LARGE SCALE GENOMIC DNA]</scope>
    <source>
        <strain evidence="8 9">JR</strain>
    </source>
</reference>
<evidence type="ECO:0000313" key="8">
    <source>
        <dbReference type="EMBL" id="ADG82892.1"/>
    </source>
</evidence>
<dbReference type="GO" id="GO:0005840">
    <property type="term" value="C:ribosome"/>
    <property type="evidence" value="ECO:0007669"/>
    <property type="project" value="InterPro"/>
</dbReference>
<dbReference type="InterPro" id="IPR009000">
    <property type="entry name" value="Transl_B-barrel_sf"/>
</dbReference>
<evidence type="ECO:0000256" key="3">
    <source>
        <dbReference type="ARBA" id="ARBA00022552"/>
    </source>
</evidence>
<dbReference type="eggNOG" id="COG0806">
    <property type="taxonomic scope" value="Bacteria"/>
</dbReference>
<evidence type="ECO:0000256" key="1">
    <source>
        <dbReference type="ARBA" id="ARBA00022490"/>
    </source>
</evidence>
<dbReference type="PANTHER" id="PTHR33692:SF1">
    <property type="entry name" value="RIBOSOME MATURATION FACTOR RIMM"/>
    <property type="match status" value="1"/>
</dbReference>
<comment type="similarity">
    <text evidence="5">Belongs to the RimM family.</text>
</comment>
<sequence>MEQATKKLIAIGKIINTHGHKGEVKVFPLTDDPRRMEELEKVYFILGESTRELTIKQVRYHKNFVILSFEEIKDMNAAELLKNGEICITKDELRSLPEGSYYIFDIIGLNVFTNEGRYLGEITDVIQTGANDVYEVRDSKSGKHYLIPALKQIVKSIDTEKKEMIICPMEGLLE</sequence>
<dbReference type="OrthoDB" id="9810331at2"/>
<gene>
    <name evidence="5" type="primary">rimM</name>
    <name evidence="8" type="ordered locus">TherJR_2047</name>
</gene>
<feature type="domain" description="RimM N-terminal" evidence="6">
    <location>
        <begin position="11"/>
        <end position="91"/>
    </location>
</feature>
<evidence type="ECO:0000313" key="9">
    <source>
        <dbReference type="Proteomes" id="UP000002377"/>
    </source>
</evidence>
<organism evidence="8 9">
    <name type="scientific">Thermincola potens (strain JR)</name>
    <dbReference type="NCBI Taxonomy" id="635013"/>
    <lineage>
        <taxon>Bacteria</taxon>
        <taxon>Bacillati</taxon>
        <taxon>Bacillota</taxon>
        <taxon>Clostridia</taxon>
        <taxon>Eubacteriales</taxon>
        <taxon>Thermincolaceae</taxon>
        <taxon>Thermincola</taxon>
    </lineage>
</organism>
<comment type="domain">
    <text evidence="5">The PRC barrel domain binds ribosomal protein uS19.</text>
</comment>
<dbReference type="Gene3D" id="2.30.30.240">
    <property type="entry name" value="PRC-barrel domain"/>
    <property type="match status" value="1"/>
</dbReference>
<comment type="subcellular location">
    <subcellularLocation>
        <location evidence="5">Cytoplasm</location>
    </subcellularLocation>
</comment>
<dbReference type="SUPFAM" id="SSF50346">
    <property type="entry name" value="PRC-barrel domain"/>
    <property type="match status" value="1"/>
</dbReference>
<evidence type="ECO:0000256" key="5">
    <source>
        <dbReference type="HAMAP-Rule" id="MF_00014"/>
    </source>
</evidence>
<protein>
    <recommendedName>
        <fullName evidence="5">Ribosome maturation factor RimM</fullName>
    </recommendedName>
</protein>
<accession>D5X8L6</accession>
<keyword evidence="1 5" id="KW-0963">Cytoplasm</keyword>
<dbReference type="InterPro" id="IPR011961">
    <property type="entry name" value="RimM"/>
</dbReference>